<dbReference type="InterPro" id="IPR036890">
    <property type="entry name" value="HATPase_C_sf"/>
</dbReference>
<evidence type="ECO:0000259" key="2">
    <source>
        <dbReference type="Pfam" id="PF06580"/>
    </source>
</evidence>
<keyword evidence="1" id="KW-0812">Transmembrane</keyword>
<dbReference type="Pfam" id="PF07495">
    <property type="entry name" value="Y_Y_Y"/>
    <property type="match status" value="1"/>
</dbReference>
<dbReference type="Gene3D" id="3.30.565.10">
    <property type="entry name" value="Histidine kinase-like ATPase, C-terminal domain"/>
    <property type="match status" value="1"/>
</dbReference>
<dbReference type="GO" id="GO:0016020">
    <property type="term" value="C:membrane"/>
    <property type="evidence" value="ECO:0007669"/>
    <property type="project" value="InterPro"/>
</dbReference>
<keyword evidence="5" id="KW-1185">Reference proteome</keyword>
<reference evidence="4 5" key="1">
    <citation type="submission" date="2019-09" db="EMBL/GenBank/DDBJ databases">
        <title>Genomes of family Cryomorphaceae.</title>
        <authorList>
            <person name="Bowman J.P."/>
        </authorList>
    </citation>
    <scope>NUCLEOTIDE SEQUENCE [LARGE SCALE GENOMIC DNA]</scope>
    <source>
        <strain evidence="4 5">LMG 25704</strain>
    </source>
</reference>
<protein>
    <recommendedName>
        <fullName evidence="6">Signal transduction histidine kinase internal region domain-containing protein</fullName>
    </recommendedName>
</protein>
<gene>
    <name evidence="4" type="ORF">F8C67_06845</name>
</gene>
<dbReference type="Gene3D" id="2.60.40.10">
    <property type="entry name" value="Immunoglobulins"/>
    <property type="match status" value="1"/>
</dbReference>
<evidence type="ECO:0000313" key="5">
    <source>
        <dbReference type="Proteomes" id="UP000468650"/>
    </source>
</evidence>
<feature type="domain" description="Two component regulator three Y" evidence="3">
    <location>
        <begin position="668"/>
        <end position="717"/>
    </location>
</feature>
<evidence type="ECO:0008006" key="6">
    <source>
        <dbReference type="Google" id="ProtNLM"/>
    </source>
</evidence>
<sequence length="988" mass="111008">MSWRLVIAFLFLGLNLQAQQYFFQTFGQDEGIPVSTINDIVEDDLGFMWIATEGGGLARFDGLHSQVFNTENAAGIPSNYITRLHFKTELGLLIGTDKGLVLYNGFTFQDVWNLPKERVVAFTFVDEELFVVYRRSIWKVAPDSTTTSWDFEDDVELMSVCATNSDLFIGASNGVYRKNGEEWEKWWNGTNVRSIFDPNPNEDGSAIQVGAADDVYLILRKGVGLKNLSSSGDGGAHPDVRDIVLDSRGRWWYGSYLNGLRRYDSQLPESVAETRIGEEQGLTTPKVRCLHVSTDGRIWIGGLTGLSRLVEPDLFRINKSDGLADDRIHAVALGSNGDLWMGGLSGLSRRKYRGDVESFTSSSGLPRGLIFDVVETKSGDIYIATENGLVRRTRTGFRTYGEENGLGNAFIFDLEPLSSGGMAVATTEGIYIFANGRFRVLDINLTTTAFTRIQEDNLGRLWALDIEGRILQQQGEGWKNAFKEDLMLRISPATFQVDQEGTLWMGTNGHGLWRLDSERLDSITASQGLISDNVWSLDVDAGDVWIGTESGIQNIVWNRGWGFGARVSNARGIGETECNPHAVVRSDESIIFGTNAGVIVAPLRRDNENVVPGKLQLTALDLYFEQPETWSLWSTSVQPWSGMPQSLELPWDQNYLRFSYAALQVADPLSLQYQYKMSPLNSEWTAAEGRTEAIYTSVPPGKYTFEVKAFDPISGKSLYSEPYTFVIRSPFWKTWWFYVIVGLVLAASVWLYIRVRFQRINARLKLEEERNDLERRALRLQMNPHFVFNALDAISGFIFKNEPKEAVKYLNNFAKLMRLMLESSREHVIPVHTEIQLLENYLALEKLRFSGSFESEIIIDDDLDTYGFSMPSMMVQPHVENAILHGLRPTGGGKVTITFTEVEGSLKCVVEDNGVGRKKSAELNEKSGRTHRSLAGEISRRRVELFERTFGGRSAVITEDLYDENGDAAGTRVLLQLPLQSVDEWDDE</sequence>
<feature type="domain" description="Signal transduction histidine kinase internal region" evidence="2">
    <location>
        <begin position="774"/>
        <end position="851"/>
    </location>
</feature>
<dbReference type="InterPro" id="IPR013783">
    <property type="entry name" value="Ig-like_fold"/>
</dbReference>
<dbReference type="InterPro" id="IPR010559">
    <property type="entry name" value="Sig_transdc_His_kin_internal"/>
</dbReference>
<dbReference type="PANTHER" id="PTHR34220">
    <property type="entry name" value="SENSOR HISTIDINE KINASE YPDA"/>
    <property type="match status" value="1"/>
</dbReference>
<dbReference type="Gene3D" id="2.130.10.10">
    <property type="entry name" value="YVTN repeat-like/Quinoprotein amine dehydrogenase"/>
    <property type="match status" value="4"/>
</dbReference>
<dbReference type="EMBL" id="WBVO01000004">
    <property type="protein sequence ID" value="KAB2810297.1"/>
    <property type="molecule type" value="Genomic_DNA"/>
</dbReference>
<dbReference type="InterPro" id="IPR015943">
    <property type="entry name" value="WD40/YVTN_repeat-like_dom_sf"/>
</dbReference>
<dbReference type="RefSeq" id="WP_151667086.1">
    <property type="nucleotide sequence ID" value="NZ_WBVO01000004.1"/>
</dbReference>
<name>A0A6N6RHQ6_9FLAO</name>
<dbReference type="Pfam" id="PF06580">
    <property type="entry name" value="His_kinase"/>
    <property type="match status" value="1"/>
</dbReference>
<feature type="transmembrane region" description="Helical" evidence="1">
    <location>
        <begin position="735"/>
        <end position="753"/>
    </location>
</feature>
<organism evidence="4 5">
    <name type="scientific">Phaeocystidibacter luteus</name>
    <dbReference type="NCBI Taxonomy" id="911197"/>
    <lineage>
        <taxon>Bacteria</taxon>
        <taxon>Pseudomonadati</taxon>
        <taxon>Bacteroidota</taxon>
        <taxon>Flavobacteriia</taxon>
        <taxon>Flavobacteriales</taxon>
        <taxon>Phaeocystidibacteraceae</taxon>
        <taxon>Phaeocystidibacter</taxon>
    </lineage>
</organism>
<evidence type="ECO:0000259" key="3">
    <source>
        <dbReference type="Pfam" id="PF07495"/>
    </source>
</evidence>
<keyword evidence="1" id="KW-0472">Membrane</keyword>
<dbReference type="InterPro" id="IPR050640">
    <property type="entry name" value="Bact_2-comp_sensor_kinase"/>
</dbReference>
<keyword evidence="1" id="KW-1133">Transmembrane helix</keyword>
<dbReference type="InterPro" id="IPR011123">
    <property type="entry name" value="Y_Y_Y"/>
</dbReference>
<dbReference type="SUPFAM" id="SSF55874">
    <property type="entry name" value="ATPase domain of HSP90 chaperone/DNA topoisomerase II/histidine kinase"/>
    <property type="match status" value="1"/>
</dbReference>
<accession>A0A6N6RHQ6</accession>
<dbReference type="Proteomes" id="UP000468650">
    <property type="component" value="Unassembled WGS sequence"/>
</dbReference>
<comment type="caution">
    <text evidence="4">The sequence shown here is derived from an EMBL/GenBank/DDBJ whole genome shotgun (WGS) entry which is preliminary data.</text>
</comment>
<dbReference type="AlphaFoldDB" id="A0A6N6RHQ6"/>
<dbReference type="GO" id="GO:0000155">
    <property type="term" value="F:phosphorelay sensor kinase activity"/>
    <property type="evidence" value="ECO:0007669"/>
    <property type="project" value="InterPro"/>
</dbReference>
<evidence type="ECO:0000313" key="4">
    <source>
        <dbReference type="EMBL" id="KAB2810297.1"/>
    </source>
</evidence>
<dbReference type="PANTHER" id="PTHR34220:SF7">
    <property type="entry name" value="SENSOR HISTIDINE KINASE YPDA"/>
    <property type="match status" value="1"/>
</dbReference>
<evidence type="ECO:0000256" key="1">
    <source>
        <dbReference type="SAM" id="Phobius"/>
    </source>
</evidence>
<dbReference type="SUPFAM" id="SSF63829">
    <property type="entry name" value="Calcium-dependent phosphotriesterase"/>
    <property type="match status" value="1"/>
</dbReference>
<dbReference type="OrthoDB" id="9809670at2"/>
<proteinExistence type="predicted"/>